<dbReference type="OrthoDB" id="9779622at2"/>
<dbReference type="CDD" id="cd06257">
    <property type="entry name" value="DnaJ"/>
    <property type="match status" value="1"/>
</dbReference>
<organism evidence="4 5">
    <name type="scientific">Taibaiella soli</name>
    <dbReference type="NCBI Taxonomy" id="1649169"/>
    <lineage>
        <taxon>Bacteria</taxon>
        <taxon>Pseudomonadati</taxon>
        <taxon>Bacteroidota</taxon>
        <taxon>Chitinophagia</taxon>
        <taxon>Chitinophagales</taxon>
        <taxon>Chitinophagaceae</taxon>
        <taxon>Taibaiella</taxon>
    </lineage>
</organism>
<proteinExistence type="predicted"/>
<dbReference type="SUPFAM" id="SSF46565">
    <property type="entry name" value="Chaperone J-domain"/>
    <property type="match status" value="1"/>
</dbReference>
<dbReference type="InterPro" id="IPR051948">
    <property type="entry name" value="Hsp70_co-chaperone_J-domain"/>
</dbReference>
<dbReference type="PANTHER" id="PTHR44360">
    <property type="entry name" value="DNAJ HOMOLOG SUBFAMILY B MEMBER 9"/>
    <property type="match status" value="1"/>
</dbReference>
<keyword evidence="2" id="KW-0472">Membrane</keyword>
<evidence type="ECO:0000256" key="1">
    <source>
        <dbReference type="ARBA" id="ARBA00023186"/>
    </source>
</evidence>
<evidence type="ECO:0000313" key="4">
    <source>
        <dbReference type="EMBL" id="PZF73312.1"/>
    </source>
</evidence>
<gene>
    <name evidence="4" type="ORF">DN068_09085</name>
</gene>
<dbReference type="GO" id="GO:0036503">
    <property type="term" value="P:ERAD pathway"/>
    <property type="evidence" value="ECO:0007669"/>
    <property type="project" value="TreeGrafter"/>
</dbReference>
<dbReference type="Pfam" id="PF00226">
    <property type="entry name" value="DnaJ"/>
    <property type="match status" value="1"/>
</dbReference>
<feature type="domain" description="J" evidence="3">
    <location>
        <begin position="6"/>
        <end position="71"/>
    </location>
</feature>
<keyword evidence="1" id="KW-0143">Chaperone</keyword>
<dbReference type="Proteomes" id="UP000248745">
    <property type="component" value="Unassembled WGS sequence"/>
</dbReference>
<keyword evidence="5" id="KW-1185">Reference proteome</keyword>
<name>A0A2W2AIA6_9BACT</name>
<keyword evidence="2" id="KW-1133">Transmembrane helix</keyword>
<dbReference type="InterPro" id="IPR036869">
    <property type="entry name" value="J_dom_sf"/>
</dbReference>
<protein>
    <recommendedName>
        <fullName evidence="3">J domain-containing protein</fullName>
    </recommendedName>
</protein>
<dbReference type="EMBL" id="QKTW01000014">
    <property type="protein sequence ID" value="PZF73312.1"/>
    <property type="molecule type" value="Genomic_DNA"/>
</dbReference>
<dbReference type="GO" id="GO:0051787">
    <property type="term" value="F:misfolded protein binding"/>
    <property type="evidence" value="ECO:0007669"/>
    <property type="project" value="TreeGrafter"/>
</dbReference>
<sequence length="219" mass="25607">MMPFKDHYKTLAVPPNASLQEIKKAYRALAHQYHPDKNTHNQYTEGFFREIQEAYHVLSNAHRRVAYDEERWLAGYSMTKQPASVTPEWIYQQCLSLSKHMTTVDIYRMSHAALRDYILLILSNDDMAILERANHQELNRNIVGELLKSMKSLRYDYIPEIIARLNTLAASDIILLAEIKKLTAEQQKQAEWEKIKPYVLILVVVILCVLMLIYGKLMR</sequence>
<dbReference type="Gene3D" id="1.10.287.110">
    <property type="entry name" value="DnaJ domain"/>
    <property type="match status" value="1"/>
</dbReference>
<dbReference type="RefSeq" id="WP_110998591.1">
    <property type="nucleotide sequence ID" value="NZ_QKTW01000014.1"/>
</dbReference>
<dbReference type="AlphaFoldDB" id="A0A2W2AIA6"/>
<dbReference type="SMART" id="SM00271">
    <property type="entry name" value="DnaJ"/>
    <property type="match status" value="1"/>
</dbReference>
<feature type="transmembrane region" description="Helical" evidence="2">
    <location>
        <begin position="198"/>
        <end position="217"/>
    </location>
</feature>
<evidence type="ECO:0000313" key="5">
    <source>
        <dbReference type="Proteomes" id="UP000248745"/>
    </source>
</evidence>
<dbReference type="PRINTS" id="PR00625">
    <property type="entry name" value="JDOMAIN"/>
</dbReference>
<dbReference type="GO" id="GO:0051087">
    <property type="term" value="F:protein-folding chaperone binding"/>
    <property type="evidence" value="ECO:0007669"/>
    <property type="project" value="TreeGrafter"/>
</dbReference>
<accession>A0A2W2AIA6</accession>
<evidence type="ECO:0000259" key="3">
    <source>
        <dbReference type="PROSITE" id="PS50076"/>
    </source>
</evidence>
<evidence type="ECO:0000256" key="2">
    <source>
        <dbReference type="SAM" id="Phobius"/>
    </source>
</evidence>
<keyword evidence="2" id="KW-0812">Transmembrane</keyword>
<comment type="caution">
    <text evidence="4">The sequence shown here is derived from an EMBL/GenBank/DDBJ whole genome shotgun (WGS) entry which is preliminary data.</text>
</comment>
<dbReference type="PANTHER" id="PTHR44360:SF1">
    <property type="entry name" value="DNAJ HOMOLOG SUBFAMILY B MEMBER 9"/>
    <property type="match status" value="1"/>
</dbReference>
<dbReference type="InterPro" id="IPR001623">
    <property type="entry name" value="DnaJ_domain"/>
</dbReference>
<reference evidence="4 5" key="1">
    <citation type="submission" date="2018-06" db="EMBL/GenBank/DDBJ databases">
        <title>Mucibacter soli gen. nov., sp. nov., a new member of the family Chitinophagaceae producing mucin.</title>
        <authorList>
            <person name="Kim M.-K."/>
            <person name="Park S."/>
            <person name="Kim T.-S."/>
            <person name="Joung Y."/>
            <person name="Han J.-H."/>
            <person name="Kim S.B."/>
        </authorList>
    </citation>
    <scope>NUCLEOTIDE SEQUENCE [LARGE SCALE GENOMIC DNA]</scope>
    <source>
        <strain evidence="4 5">R1-15</strain>
    </source>
</reference>
<dbReference type="PROSITE" id="PS50076">
    <property type="entry name" value="DNAJ_2"/>
    <property type="match status" value="1"/>
</dbReference>